<feature type="compositionally biased region" description="Polar residues" evidence="1">
    <location>
        <begin position="124"/>
        <end position="133"/>
    </location>
</feature>
<feature type="compositionally biased region" description="Low complexity" evidence="1">
    <location>
        <begin position="181"/>
        <end position="190"/>
    </location>
</feature>
<reference evidence="3" key="1">
    <citation type="journal article" date="2019" name="Int. J. Syst. Evol. Microbiol.">
        <title>The Global Catalogue of Microorganisms (GCM) 10K type strain sequencing project: providing services to taxonomists for standard genome sequencing and annotation.</title>
        <authorList>
            <consortium name="The Broad Institute Genomics Platform"/>
            <consortium name="The Broad Institute Genome Sequencing Center for Infectious Disease"/>
            <person name="Wu L."/>
            <person name="Ma J."/>
        </authorList>
    </citation>
    <scope>NUCLEOTIDE SEQUENCE [LARGE SCALE GENOMIC DNA]</scope>
    <source>
        <strain evidence="3">JCM 18952</strain>
    </source>
</reference>
<dbReference type="EMBL" id="BAABLK010000079">
    <property type="protein sequence ID" value="GAA5228550.1"/>
    <property type="molecule type" value="Genomic_DNA"/>
</dbReference>
<gene>
    <name evidence="2" type="ORF">GCM10025778_30880</name>
</gene>
<comment type="caution">
    <text evidence="2">The sequence shown here is derived from an EMBL/GenBank/DDBJ whole genome shotgun (WGS) entry which is preliminary data.</text>
</comment>
<dbReference type="Proteomes" id="UP001501257">
    <property type="component" value="Unassembled WGS sequence"/>
</dbReference>
<protein>
    <recommendedName>
        <fullName evidence="4">YtxH domain-containing protein</fullName>
    </recommendedName>
</protein>
<evidence type="ECO:0008006" key="4">
    <source>
        <dbReference type="Google" id="ProtNLM"/>
    </source>
</evidence>
<sequence length="204" mass="22060">MLAPQSEGIAVELQNLRKIFVRRDPQEESTMGKIKTVVIFAAGYVVGARAGRQRYQQIKNWVQAMWGKPVVQDQIDRAEEQVGKLAHEAMGHLPGSSSDTKAQARQDSAHLSKSSAPKDYGQASDGNPNTTDALDSEGPHKDPYTKHFRPASGGTANKSEANDSDKDPYAKNFGRVSDANTTAAKTTKATSKTESDSAHKPNHG</sequence>
<evidence type="ECO:0000313" key="3">
    <source>
        <dbReference type="Proteomes" id="UP001501257"/>
    </source>
</evidence>
<keyword evidence="3" id="KW-1185">Reference proteome</keyword>
<proteinExistence type="predicted"/>
<evidence type="ECO:0000313" key="2">
    <source>
        <dbReference type="EMBL" id="GAA5228550.1"/>
    </source>
</evidence>
<name>A0ABP9TUC0_9MICC</name>
<evidence type="ECO:0000256" key="1">
    <source>
        <dbReference type="SAM" id="MobiDB-lite"/>
    </source>
</evidence>
<organism evidence="2 3">
    <name type="scientific">Paeniglutamicibacter antarcticus</name>
    <dbReference type="NCBI Taxonomy" id="494023"/>
    <lineage>
        <taxon>Bacteria</taxon>
        <taxon>Bacillati</taxon>
        <taxon>Actinomycetota</taxon>
        <taxon>Actinomycetes</taxon>
        <taxon>Micrococcales</taxon>
        <taxon>Micrococcaceae</taxon>
        <taxon>Paeniglutamicibacter</taxon>
    </lineage>
</organism>
<feature type="region of interest" description="Disordered" evidence="1">
    <location>
        <begin position="90"/>
        <end position="204"/>
    </location>
</feature>
<feature type="compositionally biased region" description="Basic and acidic residues" evidence="1">
    <location>
        <begin position="160"/>
        <end position="169"/>
    </location>
</feature>
<feature type="compositionally biased region" description="Basic and acidic residues" evidence="1">
    <location>
        <begin position="191"/>
        <end position="204"/>
    </location>
</feature>
<accession>A0ABP9TUC0</accession>